<evidence type="ECO:0000259" key="13">
    <source>
        <dbReference type="PROSITE" id="PS51749"/>
    </source>
</evidence>
<gene>
    <name evidence="14" type="ORF">D2E23_0880</name>
</gene>
<dbReference type="PROSITE" id="PS51749">
    <property type="entry name" value="HNH_CAS9"/>
    <property type="match status" value="1"/>
</dbReference>
<reference evidence="14 15" key="1">
    <citation type="submission" date="2018-09" db="EMBL/GenBank/DDBJ databases">
        <title>Characterization of the phylogenetic diversity of five novel species belonging to the genus Bifidobacterium.</title>
        <authorList>
            <person name="Lugli G.A."/>
            <person name="Duranti S."/>
            <person name="Milani C."/>
        </authorList>
    </citation>
    <scope>NUCLEOTIDE SEQUENCE [LARGE SCALE GENOMIC DNA]</scope>
    <source>
        <strain evidence="14 15">2028B</strain>
    </source>
</reference>
<dbReference type="InterPro" id="IPR041383">
    <property type="entry name" value="RuvC_III"/>
</dbReference>
<keyword evidence="3" id="KW-0479">Metal-binding</keyword>
<evidence type="ECO:0000256" key="5">
    <source>
        <dbReference type="ARBA" id="ARBA00022801"/>
    </source>
</evidence>
<evidence type="ECO:0000313" key="14">
    <source>
        <dbReference type="EMBL" id="RSX51617.1"/>
    </source>
</evidence>
<dbReference type="InterPro" id="IPR041225">
    <property type="entry name" value="Cas9_Topo"/>
</dbReference>
<dbReference type="AlphaFoldDB" id="A0A430FFK4"/>
<dbReference type="EMBL" id="QXGJ01000003">
    <property type="protein sequence ID" value="RSX51617.1"/>
    <property type="molecule type" value="Genomic_DNA"/>
</dbReference>
<evidence type="ECO:0000256" key="9">
    <source>
        <dbReference type="ARBA" id="ARBA00023125"/>
    </source>
</evidence>
<comment type="cofactor">
    <cofactor evidence="1">
        <name>Mg(2+)</name>
        <dbReference type="ChEBI" id="CHEBI:18420"/>
    </cofactor>
</comment>
<evidence type="ECO:0000256" key="12">
    <source>
        <dbReference type="PROSITE-ProRule" id="PRU01085"/>
    </source>
</evidence>
<dbReference type="GO" id="GO:0051607">
    <property type="term" value="P:defense response to virus"/>
    <property type="evidence" value="ECO:0007669"/>
    <property type="project" value="UniProtKB-KW"/>
</dbReference>
<keyword evidence="6" id="KW-0460">Magnesium</keyword>
<organism evidence="14 15">
    <name type="scientific">Bifidobacterium callimiconis</name>
    <dbReference type="NCBI Taxonomy" id="2306973"/>
    <lineage>
        <taxon>Bacteria</taxon>
        <taxon>Bacillati</taxon>
        <taxon>Actinomycetota</taxon>
        <taxon>Actinomycetes</taxon>
        <taxon>Bifidobacteriales</taxon>
        <taxon>Bifidobacteriaceae</taxon>
        <taxon>Bifidobacterium</taxon>
    </lineage>
</organism>
<evidence type="ECO:0000256" key="1">
    <source>
        <dbReference type="ARBA" id="ARBA00001946"/>
    </source>
</evidence>
<dbReference type="GO" id="GO:0016787">
    <property type="term" value="F:hydrolase activity"/>
    <property type="evidence" value="ECO:0007669"/>
    <property type="project" value="UniProtKB-KW"/>
</dbReference>
<accession>A0A430FFK4</accession>
<dbReference type="Gene3D" id="1.10.30.50">
    <property type="match status" value="1"/>
</dbReference>
<dbReference type="GO" id="GO:0003723">
    <property type="term" value="F:RNA binding"/>
    <property type="evidence" value="ECO:0007669"/>
    <property type="project" value="UniProtKB-UniRule"/>
</dbReference>
<dbReference type="GO" id="GO:0003677">
    <property type="term" value="F:DNA binding"/>
    <property type="evidence" value="ECO:0007669"/>
    <property type="project" value="UniProtKB-UniRule"/>
</dbReference>
<feature type="domain" description="HNH Cas9-type" evidence="13">
    <location>
        <begin position="529"/>
        <end position="692"/>
    </location>
</feature>
<keyword evidence="4 12" id="KW-0255">Endonuclease</keyword>
<evidence type="ECO:0000256" key="11">
    <source>
        <dbReference type="ARBA" id="ARBA00046380"/>
    </source>
</evidence>
<dbReference type="InterPro" id="IPR002711">
    <property type="entry name" value="HNH"/>
</dbReference>
<evidence type="ECO:0000256" key="3">
    <source>
        <dbReference type="ARBA" id="ARBA00022723"/>
    </source>
</evidence>
<keyword evidence="8" id="KW-0051">Antiviral defense</keyword>
<dbReference type="Pfam" id="PF17893">
    <property type="entry name" value="Cas9_b_hairpin"/>
    <property type="match status" value="1"/>
</dbReference>
<keyword evidence="15" id="KW-1185">Reference proteome</keyword>
<sequence>MAEQPYKLGIDVGLYSVGLAAVEVDDEGMPVRILNMQSVIHDGGVDPEKNKDAITRKAQSGVARRVRRMRRRRRTRLRKLDELLEAAGYPIIDPELLTRPFEEWRVRSELATRFIEDDGLRQENISIAVRHMARHRGWRNPYKRVDSLLVDNPYSSQYEELVRRAEERLGRPLPENCTPAQVVDAVLSNGFAEAPRLRTKVNAAEKVAAEGLLPVRLMQEDNANELKRIFTMQRVPRDEWQPLFRQVFAAVSPRGSAEARVGRDPLSPNNPRALKASLVFQRYRIVNVITNIRIAEGRTERPLTVDEKKTVFENLCSSSQDDINWTDIADLLGLKRSQIRGVGKLTQDGEERVSTRPPRLTSVQRIHDAKAKIRKPLLSWWAAASDPARESMIRLLTNTMDVDRVRDDLDYAEAIEFIDTLDDEGLTQLDSIDLPTGRAAYSEDTLSKLTERMLNTDDDLHAARKAMFGVSDNWRPPMDPIATPIGNPAVDRVLKIVNRYIVNCQRRWGDPETVQIEHVRNALGSVAFARKDKRDYERRNEKRSAYRDVLGRQLREAERYDHVRNSDIRRLEAIQRQNGQCLYCGRGINFRTCEMDHIVPRKGAGSTNTRTNLAAVCAECNRMKSNTPFAVWARTPAARQRGASLTEAKKRVDAFLFEDKSMNPREQRAFKQGIKGRLEQTESDPPIDNRSIESVAWMADELHRRIDWYFNAAQYQSDSGRADERTHTTTVRVFQGKVTALARRASGIEGRIRFIGANTKTRLDRRHHAVDAVVIAMMGPRVAQTLVERDSIRESQHLMGVAPDETPWKEYPEPSNAGYFSYHRWLASMEKLLCLMNEALDNDHVAVFQWQRYSLGNSIAHDATIHKLLKVRLGDAIDTELIRRASTPALYCALTRLPDYDPVRGLSGDDSRHIVVNGEHLGPDDSIGFFASQAAQIAVQGGSAEIGSTIHHARVYRCWTVNAKGVRKYFFGMIRVFQTDLMHSRQRDLFSVALPPQTISMRYGEPKTVKAVQDGRAEYLGYLVVGDEIEMDLSSVPLGGQIGEFVQFLEELGASGSSSCNRWVFVGFDSPSRLILKPRMIAAEGLENLEKKGVEIPEAVRKVIKLPGWRVVVNGLGDYRARVIRRNAFGEPRWSSSAGLPISWSWQQ</sequence>
<evidence type="ECO:0000256" key="10">
    <source>
        <dbReference type="ARBA" id="ARBA00023211"/>
    </source>
</evidence>
<comment type="subunit">
    <text evidence="11">Monomer. Binds crRNA and tracrRNA.</text>
</comment>
<keyword evidence="2 12" id="KW-0540">Nuclease</keyword>
<comment type="caution">
    <text evidence="14">The sequence shown here is derived from an EMBL/GenBank/DDBJ whole genome shotgun (WGS) entry which is preliminary data.</text>
</comment>
<evidence type="ECO:0000256" key="6">
    <source>
        <dbReference type="ARBA" id="ARBA00022842"/>
    </source>
</evidence>
<evidence type="ECO:0000313" key="15">
    <source>
        <dbReference type="Proteomes" id="UP000288607"/>
    </source>
</evidence>
<dbReference type="InterPro" id="IPR040619">
    <property type="entry name" value="Cas9_alpha-helical_lobe"/>
</dbReference>
<dbReference type="OrthoDB" id="9802901at2"/>
<dbReference type="SMART" id="SM00507">
    <property type="entry name" value="HNHc"/>
    <property type="match status" value="1"/>
</dbReference>
<dbReference type="InterPro" id="IPR033114">
    <property type="entry name" value="HNH_CAS9"/>
</dbReference>
<dbReference type="GO" id="GO:0008270">
    <property type="term" value="F:zinc ion binding"/>
    <property type="evidence" value="ECO:0007669"/>
    <property type="project" value="InterPro"/>
</dbReference>
<dbReference type="InterPro" id="IPR040796">
    <property type="entry name" value="Cas9_b_hairpin"/>
</dbReference>
<dbReference type="InterPro" id="IPR041217">
    <property type="entry name" value="Cas9_C"/>
</dbReference>
<dbReference type="InterPro" id="IPR003615">
    <property type="entry name" value="HNH_nuc"/>
</dbReference>
<evidence type="ECO:0000256" key="8">
    <source>
        <dbReference type="ARBA" id="ARBA00023118"/>
    </source>
</evidence>
<dbReference type="InterPro" id="IPR028629">
    <property type="entry name" value="Cas9"/>
</dbReference>
<dbReference type="Pfam" id="PF18470">
    <property type="entry name" value="Cas9_a"/>
    <property type="match status" value="1"/>
</dbReference>
<evidence type="ECO:0000256" key="4">
    <source>
        <dbReference type="ARBA" id="ARBA00022759"/>
    </source>
</evidence>
<keyword evidence="7" id="KW-0694">RNA-binding</keyword>
<keyword evidence="5 12" id="KW-0378">Hydrolase</keyword>
<keyword evidence="9 12" id="KW-0238">DNA-binding</keyword>
<protein>
    <submittedName>
        <fullName evidence="14">HNH endonuclease</fullName>
    </submittedName>
</protein>
<dbReference type="Pfam" id="PF17894">
    <property type="entry name" value="Cas9_Topo"/>
    <property type="match status" value="1"/>
</dbReference>
<dbReference type="Pfam" id="PF18525">
    <property type="entry name" value="Cas9_C"/>
    <property type="match status" value="1"/>
</dbReference>
<dbReference type="Proteomes" id="UP000288607">
    <property type="component" value="Unassembled WGS sequence"/>
</dbReference>
<evidence type="ECO:0000256" key="2">
    <source>
        <dbReference type="ARBA" id="ARBA00022722"/>
    </source>
</evidence>
<dbReference type="Gene3D" id="3.30.420.10">
    <property type="entry name" value="Ribonuclease H-like superfamily/Ribonuclease H"/>
    <property type="match status" value="2"/>
</dbReference>
<dbReference type="RefSeq" id="WP_126029777.1">
    <property type="nucleotide sequence ID" value="NZ_QXGJ01000003.1"/>
</dbReference>
<dbReference type="NCBIfam" id="TIGR01865">
    <property type="entry name" value="cas_Csn1"/>
    <property type="match status" value="1"/>
</dbReference>
<proteinExistence type="predicted"/>
<dbReference type="Pfam" id="PF01844">
    <property type="entry name" value="HNH"/>
    <property type="match status" value="1"/>
</dbReference>
<evidence type="ECO:0000256" key="7">
    <source>
        <dbReference type="ARBA" id="ARBA00022884"/>
    </source>
</evidence>
<dbReference type="Pfam" id="PF18541">
    <property type="entry name" value="RuvC_III"/>
    <property type="match status" value="1"/>
</dbReference>
<dbReference type="InterPro" id="IPR036397">
    <property type="entry name" value="RNaseH_sf"/>
</dbReference>
<dbReference type="GO" id="GO:0004519">
    <property type="term" value="F:endonuclease activity"/>
    <property type="evidence" value="ECO:0007669"/>
    <property type="project" value="UniProtKB-UniRule"/>
</dbReference>
<name>A0A430FFK4_9BIFI</name>
<dbReference type="Gene3D" id="3.30.70.3520">
    <property type="match status" value="1"/>
</dbReference>
<keyword evidence="10" id="KW-0464">Manganese</keyword>